<keyword evidence="1" id="KW-0143">Chaperone</keyword>
<sequence>MDFFYLTGVRSLYRDPELPTISTATDFSSSEKLVDSNYKYQPRHTFIGVVWIPRSFKLTLEGGAKSRNVFACLGKTGAITLRAGGLRLAVIARSTPRMKRRAREVSMATNAGYARMKDADKQCPCGYFVKVTEAKSNKTKFEEATQSRFASLSLAATMKPESKKNRSESTKSSEGNTASPSCYDLTALSQALDDEAPVNNNNDKSSFDLSNISEALNNVAMKEKKRLLVLRSIAQSQEEAKTRQIRARRLRYICETLRTRKMAGERVHGEIKCFPTPAFSLADTDRWLHPGSSILGMDQMVAMSSLSRCLAVWHNSGGVLDLYDPNNLQLKNPTTTTMPLFTNIELLEPSLSLLDYTMVYREPHLSYPLFDAISSTFELFDNVLDLAHFERRTPFSSCYRTIRSTSGSTSLYDRVTVLDLEAFHPVFNDASDRKYTWTDEIKCPQKKWLGQKYKVTAEIKGSEIDRKYKYTAEIESPEKIGFDGKYKWSAEIKGEKHDKGQKHKEVSIKIKEPESGAVVCTKDKKKATRLVEIEEPLDQGAIYLRQAFAKRAEAVARARGKTKILSPEAAALMIQVGFRTYLIRRSQALQSLRELAITKAKLNEIRTLFNNFTYRRCIARDVEERKRFAERIIALLLSGADLMVRAVRRSMLDELEAMLDLVGPHPPGKLGFLKSKKFEWAENSFLREIAAGVADVIQMLDQDEKSDNATFQVCL</sequence>
<dbReference type="PANTHER" id="PTHR33322">
    <property type="entry name" value="BAG DOMAIN CONTAINING PROTEIN, EXPRESSED"/>
    <property type="match status" value="1"/>
</dbReference>
<evidence type="ECO:0000256" key="2">
    <source>
        <dbReference type="SAM" id="MobiDB-lite"/>
    </source>
</evidence>
<gene>
    <name evidence="3" type="ORF">DCAF_LOCUS20564</name>
</gene>
<feature type="compositionally biased region" description="Basic and acidic residues" evidence="2">
    <location>
        <begin position="160"/>
        <end position="171"/>
    </location>
</feature>
<accession>A0AAV1S9C9</accession>
<dbReference type="Proteomes" id="UP001314170">
    <property type="component" value="Unassembled WGS sequence"/>
</dbReference>
<evidence type="ECO:0000313" key="4">
    <source>
        <dbReference type="Proteomes" id="UP001314170"/>
    </source>
</evidence>
<keyword evidence="4" id="KW-1185">Reference proteome</keyword>
<evidence type="ECO:0000313" key="3">
    <source>
        <dbReference type="EMBL" id="CAK7347875.1"/>
    </source>
</evidence>
<protein>
    <submittedName>
        <fullName evidence="3">Uncharacterized protein</fullName>
    </submittedName>
</protein>
<comment type="caution">
    <text evidence="3">The sequence shown here is derived from an EMBL/GenBank/DDBJ whole genome shotgun (WGS) entry which is preliminary data.</text>
</comment>
<feature type="region of interest" description="Disordered" evidence="2">
    <location>
        <begin position="152"/>
        <end position="181"/>
    </location>
</feature>
<dbReference type="EMBL" id="CAWUPB010001173">
    <property type="protein sequence ID" value="CAK7347875.1"/>
    <property type="molecule type" value="Genomic_DNA"/>
</dbReference>
<name>A0AAV1S9C9_9ROSI</name>
<organism evidence="3 4">
    <name type="scientific">Dovyalis caffra</name>
    <dbReference type="NCBI Taxonomy" id="77055"/>
    <lineage>
        <taxon>Eukaryota</taxon>
        <taxon>Viridiplantae</taxon>
        <taxon>Streptophyta</taxon>
        <taxon>Embryophyta</taxon>
        <taxon>Tracheophyta</taxon>
        <taxon>Spermatophyta</taxon>
        <taxon>Magnoliopsida</taxon>
        <taxon>eudicotyledons</taxon>
        <taxon>Gunneridae</taxon>
        <taxon>Pentapetalae</taxon>
        <taxon>rosids</taxon>
        <taxon>fabids</taxon>
        <taxon>Malpighiales</taxon>
        <taxon>Salicaceae</taxon>
        <taxon>Flacourtieae</taxon>
        <taxon>Dovyalis</taxon>
    </lineage>
</organism>
<dbReference type="PANTHER" id="PTHR33322:SF3">
    <property type="entry name" value="BAG FAMILY MOLECULAR CHAPERONE REGULATOR 7"/>
    <property type="match status" value="1"/>
</dbReference>
<dbReference type="InterPro" id="IPR040400">
    <property type="entry name" value="BAG5/6/7/8"/>
</dbReference>
<reference evidence="3 4" key="1">
    <citation type="submission" date="2024-01" db="EMBL/GenBank/DDBJ databases">
        <authorList>
            <person name="Waweru B."/>
        </authorList>
    </citation>
    <scope>NUCLEOTIDE SEQUENCE [LARGE SCALE GENOMIC DNA]</scope>
</reference>
<dbReference type="GO" id="GO:0006457">
    <property type="term" value="P:protein folding"/>
    <property type="evidence" value="ECO:0007669"/>
    <property type="project" value="TreeGrafter"/>
</dbReference>
<dbReference type="AlphaFoldDB" id="A0AAV1S9C9"/>
<dbReference type="GO" id="GO:0009506">
    <property type="term" value="C:plasmodesma"/>
    <property type="evidence" value="ECO:0007669"/>
    <property type="project" value="TreeGrafter"/>
</dbReference>
<proteinExistence type="predicted"/>
<evidence type="ECO:0000256" key="1">
    <source>
        <dbReference type="ARBA" id="ARBA00023186"/>
    </source>
</evidence>